<dbReference type="InterPro" id="IPR004698">
    <property type="entry name" value="Zn/Fe_permease_fun/pln"/>
</dbReference>
<dbReference type="AlphaFoldDB" id="A0A9E7HQ09"/>
<dbReference type="InterPro" id="IPR003689">
    <property type="entry name" value="ZIP"/>
</dbReference>
<dbReference type="EMBL" id="CP097510">
    <property type="protein sequence ID" value="URE35023.1"/>
    <property type="molecule type" value="Genomic_DNA"/>
</dbReference>
<evidence type="ECO:0000256" key="6">
    <source>
        <dbReference type="ARBA" id="ARBA00023065"/>
    </source>
</evidence>
<dbReference type="NCBIfam" id="TIGR00820">
    <property type="entry name" value="zip"/>
    <property type="match status" value="1"/>
</dbReference>
<dbReference type="Pfam" id="PF02535">
    <property type="entry name" value="Zip"/>
    <property type="match status" value="1"/>
</dbReference>
<keyword evidence="6 8" id="KW-0406">Ion transport</keyword>
<reference evidence="9" key="1">
    <citation type="submission" date="2022-05" db="EMBL/GenBank/DDBJ databases">
        <title>The Musa troglodytarum L. genome provides insights into the mechanism of non-climacteric behaviour and enrichment of carotenoids.</title>
        <authorList>
            <person name="Wang J."/>
        </authorList>
    </citation>
    <scope>NUCLEOTIDE SEQUENCE</scope>
    <source>
        <tissue evidence="9">Leaf</tissue>
    </source>
</reference>
<evidence type="ECO:0000256" key="3">
    <source>
        <dbReference type="ARBA" id="ARBA00022448"/>
    </source>
</evidence>
<feature type="transmembrane region" description="Helical" evidence="8">
    <location>
        <begin position="371"/>
        <end position="390"/>
    </location>
</feature>
<dbReference type="GO" id="GO:0005385">
    <property type="term" value="F:zinc ion transmembrane transporter activity"/>
    <property type="evidence" value="ECO:0007669"/>
    <property type="project" value="InterPro"/>
</dbReference>
<feature type="transmembrane region" description="Helical" evidence="8">
    <location>
        <begin position="77"/>
        <end position="96"/>
    </location>
</feature>
<name>A0A9E7HQ09_9LILI</name>
<comment type="subcellular location">
    <subcellularLocation>
        <location evidence="1 8">Membrane</location>
        <topology evidence="1 8">Multi-pass membrane protein</topology>
    </subcellularLocation>
</comment>
<evidence type="ECO:0000256" key="5">
    <source>
        <dbReference type="ARBA" id="ARBA00022989"/>
    </source>
</evidence>
<feature type="transmembrane region" description="Helical" evidence="8">
    <location>
        <begin position="149"/>
        <end position="174"/>
    </location>
</feature>
<feature type="transmembrane region" description="Helical" evidence="8">
    <location>
        <begin position="299"/>
        <end position="319"/>
    </location>
</feature>
<evidence type="ECO:0000256" key="4">
    <source>
        <dbReference type="ARBA" id="ARBA00022692"/>
    </source>
</evidence>
<evidence type="ECO:0000256" key="8">
    <source>
        <dbReference type="RuleBase" id="RU362088"/>
    </source>
</evidence>
<keyword evidence="3 8" id="KW-0813">Transport</keyword>
<evidence type="ECO:0000313" key="9">
    <source>
        <dbReference type="EMBL" id="URE35023.1"/>
    </source>
</evidence>
<feature type="transmembrane region" description="Helical" evidence="8">
    <location>
        <begin position="331"/>
        <end position="350"/>
    </location>
</feature>
<dbReference type="PANTHER" id="PTHR11040">
    <property type="entry name" value="ZINC/IRON TRANSPORTER"/>
    <property type="match status" value="1"/>
</dbReference>
<dbReference type="OrthoDB" id="448280at2759"/>
<evidence type="ECO:0000256" key="7">
    <source>
        <dbReference type="ARBA" id="ARBA00023136"/>
    </source>
</evidence>
<accession>A0A9E7HQ09</accession>
<keyword evidence="7 8" id="KW-0472">Membrane</keyword>
<evidence type="ECO:0000256" key="1">
    <source>
        <dbReference type="ARBA" id="ARBA00004141"/>
    </source>
</evidence>
<evidence type="ECO:0000313" key="10">
    <source>
        <dbReference type="Proteomes" id="UP001055439"/>
    </source>
</evidence>
<gene>
    <name evidence="9" type="ORF">MUK42_04342</name>
</gene>
<comment type="caution">
    <text evidence="8">Lacks conserved residue(s) required for the propagation of feature annotation.</text>
</comment>
<protein>
    <submittedName>
        <fullName evidence="9">Zinc transporter</fullName>
    </submittedName>
</protein>
<comment type="similarity">
    <text evidence="2 8">Belongs to the ZIP transporter (TC 2.A.5) family.</text>
</comment>
<sequence>MSSSHPFSLLFKVLPSLSPLPSPLWCAFGSMEKATKAAFVLLSLFLLFPRLRASGDCDCSSEREARDAAKALTLKLIAIAAILSAGAMGVLIPILGRSFAAMSPESDVFFVIKAFAAGVILATGLIHILPDAFESLASPCLGEQRWQDFPVAGFIAMSSAMVTLMIDSFATGYYERSHFSKARPVEEKDERKGDEESPRDHAGHVHVHTHATHGHAHGSAAASPEEASLSDKIRHRVISQVLELGILVHSVIIGISLGASETASTIRPLVAALSFHQFFEGIGLGGCIVQAKFRAKATVIMAVFFSLTAPIGISLGIAISSGYDETSSTALIVQGIFNAASAGILIYMSLVDLLAADFKNPRMQSNGRLQLGAHLALLLGAGLMSLLARWA</sequence>
<keyword evidence="10" id="KW-1185">Reference proteome</keyword>
<keyword evidence="5 8" id="KW-1133">Transmembrane helix</keyword>
<organism evidence="9 10">
    <name type="scientific">Musa troglodytarum</name>
    <name type="common">fe'i banana</name>
    <dbReference type="NCBI Taxonomy" id="320322"/>
    <lineage>
        <taxon>Eukaryota</taxon>
        <taxon>Viridiplantae</taxon>
        <taxon>Streptophyta</taxon>
        <taxon>Embryophyta</taxon>
        <taxon>Tracheophyta</taxon>
        <taxon>Spermatophyta</taxon>
        <taxon>Magnoliopsida</taxon>
        <taxon>Liliopsida</taxon>
        <taxon>Zingiberales</taxon>
        <taxon>Musaceae</taxon>
        <taxon>Musa</taxon>
    </lineage>
</organism>
<evidence type="ECO:0000256" key="2">
    <source>
        <dbReference type="ARBA" id="ARBA00006939"/>
    </source>
</evidence>
<proteinExistence type="inferred from homology"/>
<dbReference type="PANTHER" id="PTHR11040:SF181">
    <property type="entry name" value="ZINC TRANSPORTER 1"/>
    <property type="match status" value="1"/>
</dbReference>
<dbReference type="GO" id="GO:0005886">
    <property type="term" value="C:plasma membrane"/>
    <property type="evidence" value="ECO:0007669"/>
    <property type="project" value="TreeGrafter"/>
</dbReference>
<dbReference type="Proteomes" id="UP001055439">
    <property type="component" value="Chromosome 8"/>
</dbReference>
<feature type="transmembrane region" description="Helical" evidence="8">
    <location>
        <begin position="108"/>
        <end position="129"/>
    </location>
</feature>
<keyword evidence="4 8" id="KW-0812">Transmembrane</keyword>